<evidence type="ECO:0000313" key="8">
    <source>
        <dbReference type="EnsemblProtists" id="EOD27663"/>
    </source>
</evidence>
<keyword evidence="3 5" id="KW-0697">Rotamase</keyword>
<dbReference type="AlphaFoldDB" id="A0A0D3JVX8"/>
<dbReference type="GeneID" id="17273208"/>
<comment type="catalytic activity">
    <reaction evidence="1 5">
        <text>[protein]-peptidylproline (omega=180) = [protein]-peptidylproline (omega=0)</text>
        <dbReference type="Rhea" id="RHEA:16237"/>
        <dbReference type="Rhea" id="RHEA-COMP:10747"/>
        <dbReference type="Rhea" id="RHEA-COMP:10748"/>
        <dbReference type="ChEBI" id="CHEBI:83833"/>
        <dbReference type="ChEBI" id="CHEBI:83834"/>
        <dbReference type="EC" id="5.2.1.8"/>
    </reaction>
</comment>
<organism evidence="8 9">
    <name type="scientific">Emiliania huxleyi (strain CCMP1516)</name>
    <dbReference type="NCBI Taxonomy" id="280463"/>
    <lineage>
        <taxon>Eukaryota</taxon>
        <taxon>Haptista</taxon>
        <taxon>Haptophyta</taxon>
        <taxon>Prymnesiophyceae</taxon>
        <taxon>Isochrysidales</taxon>
        <taxon>Noelaerhabdaceae</taxon>
        <taxon>Emiliania</taxon>
    </lineage>
</organism>
<dbReference type="SUPFAM" id="SSF54534">
    <property type="entry name" value="FKBP-like"/>
    <property type="match status" value="1"/>
</dbReference>
<dbReference type="EC" id="5.2.1.8" evidence="2 5"/>
<dbReference type="PaxDb" id="2903-EOD27663"/>
<evidence type="ECO:0000313" key="9">
    <source>
        <dbReference type="Proteomes" id="UP000013827"/>
    </source>
</evidence>
<dbReference type="Proteomes" id="UP000013827">
    <property type="component" value="Unassembled WGS sequence"/>
</dbReference>
<evidence type="ECO:0000259" key="7">
    <source>
        <dbReference type="PROSITE" id="PS50059"/>
    </source>
</evidence>
<keyword evidence="4 5" id="KW-0413">Isomerase</keyword>
<dbReference type="PROSITE" id="PS50059">
    <property type="entry name" value="FKBP_PPIASE"/>
    <property type="match status" value="1"/>
</dbReference>
<dbReference type="Pfam" id="PF00254">
    <property type="entry name" value="FKBP_C"/>
    <property type="match status" value="1"/>
</dbReference>
<evidence type="ECO:0000256" key="2">
    <source>
        <dbReference type="ARBA" id="ARBA00013194"/>
    </source>
</evidence>
<name>A0A0D3JVX8_EMIH1</name>
<feature type="transmembrane region" description="Helical" evidence="6">
    <location>
        <begin position="131"/>
        <end position="151"/>
    </location>
</feature>
<dbReference type="GO" id="GO:0003755">
    <property type="term" value="F:peptidyl-prolyl cis-trans isomerase activity"/>
    <property type="evidence" value="ECO:0007669"/>
    <property type="project" value="UniProtKB-KW"/>
</dbReference>
<dbReference type="PANTHER" id="PTHR10516:SF443">
    <property type="entry name" value="FK506-BINDING PROTEIN 59-RELATED"/>
    <property type="match status" value="1"/>
</dbReference>
<keyword evidence="6" id="KW-0472">Membrane</keyword>
<dbReference type="InterPro" id="IPR001179">
    <property type="entry name" value="PPIase_FKBP_dom"/>
</dbReference>
<keyword evidence="6" id="KW-0812">Transmembrane</keyword>
<dbReference type="HOGENOM" id="CLU_1638503_0_0_1"/>
<dbReference type="PANTHER" id="PTHR10516">
    <property type="entry name" value="PEPTIDYL-PROLYL CIS-TRANS ISOMERASE"/>
    <property type="match status" value="1"/>
</dbReference>
<evidence type="ECO:0000256" key="1">
    <source>
        <dbReference type="ARBA" id="ARBA00000971"/>
    </source>
</evidence>
<dbReference type="InterPro" id="IPR046357">
    <property type="entry name" value="PPIase_dom_sf"/>
</dbReference>
<keyword evidence="9" id="KW-1185">Reference proteome</keyword>
<evidence type="ECO:0000256" key="4">
    <source>
        <dbReference type="ARBA" id="ARBA00023235"/>
    </source>
</evidence>
<sequence>MNKDAVHVLERTRDGGVGVAKTIRVVGEGQRPKMGDRLRVKFMAMLDDGKVVASSPGDSTEVTLGMRELYGTGGDLGLVSMRVGERALISCHSDFAAGHEGAAGVPPDARLTLEVSLLGIVSEERLLGREVCRTLFGVVALATFALGAFWLEGHFHLERYAR</sequence>
<evidence type="ECO:0000256" key="6">
    <source>
        <dbReference type="SAM" id="Phobius"/>
    </source>
</evidence>
<proteinExistence type="predicted"/>
<reference evidence="8" key="2">
    <citation type="submission" date="2024-10" db="UniProtKB">
        <authorList>
            <consortium name="EnsemblProtists"/>
        </authorList>
    </citation>
    <scope>IDENTIFICATION</scope>
</reference>
<protein>
    <recommendedName>
        <fullName evidence="2 5">peptidylprolyl isomerase</fullName>
        <ecNumber evidence="2 5">5.2.1.8</ecNumber>
    </recommendedName>
</protein>
<dbReference type="STRING" id="2903.R1CX76"/>
<dbReference type="EnsemblProtists" id="EOD27663">
    <property type="protein sequence ID" value="EOD27663"/>
    <property type="gene ID" value="EMIHUDRAFT_204568"/>
</dbReference>
<accession>A0A0D3JVX8</accession>
<evidence type="ECO:0000256" key="5">
    <source>
        <dbReference type="PROSITE-ProRule" id="PRU00277"/>
    </source>
</evidence>
<evidence type="ECO:0000256" key="3">
    <source>
        <dbReference type="ARBA" id="ARBA00023110"/>
    </source>
</evidence>
<dbReference type="Gene3D" id="3.10.50.40">
    <property type="match status" value="1"/>
</dbReference>
<feature type="domain" description="PPIase FKBP-type" evidence="7">
    <location>
        <begin position="35"/>
        <end position="121"/>
    </location>
</feature>
<dbReference type="RefSeq" id="XP_005780092.1">
    <property type="nucleotide sequence ID" value="XM_005780035.1"/>
</dbReference>
<reference evidence="9" key="1">
    <citation type="journal article" date="2013" name="Nature">
        <title>Pan genome of the phytoplankton Emiliania underpins its global distribution.</title>
        <authorList>
            <person name="Read B.A."/>
            <person name="Kegel J."/>
            <person name="Klute M.J."/>
            <person name="Kuo A."/>
            <person name="Lefebvre S.C."/>
            <person name="Maumus F."/>
            <person name="Mayer C."/>
            <person name="Miller J."/>
            <person name="Monier A."/>
            <person name="Salamov A."/>
            <person name="Young J."/>
            <person name="Aguilar M."/>
            <person name="Claverie J.M."/>
            <person name="Frickenhaus S."/>
            <person name="Gonzalez K."/>
            <person name="Herman E.K."/>
            <person name="Lin Y.C."/>
            <person name="Napier J."/>
            <person name="Ogata H."/>
            <person name="Sarno A.F."/>
            <person name="Shmutz J."/>
            <person name="Schroeder D."/>
            <person name="de Vargas C."/>
            <person name="Verret F."/>
            <person name="von Dassow P."/>
            <person name="Valentin K."/>
            <person name="Van de Peer Y."/>
            <person name="Wheeler G."/>
            <person name="Dacks J.B."/>
            <person name="Delwiche C.F."/>
            <person name="Dyhrman S.T."/>
            <person name="Glockner G."/>
            <person name="John U."/>
            <person name="Richards T."/>
            <person name="Worden A.Z."/>
            <person name="Zhang X."/>
            <person name="Grigoriev I.V."/>
            <person name="Allen A.E."/>
            <person name="Bidle K."/>
            <person name="Borodovsky M."/>
            <person name="Bowler C."/>
            <person name="Brownlee C."/>
            <person name="Cock J.M."/>
            <person name="Elias M."/>
            <person name="Gladyshev V.N."/>
            <person name="Groth M."/>
            <person name="Guda C."/>
            <person name="Hadaegh A."/>
            <person name="Iglesias-Rodriguez M.D."/>
            <person name="Jenkins J."/>
            <person name="Jones B.M."/>
            <person name="Lawson T."/>
            <person name="Leese F."/>
            <person name="Lindquist E."/>
            <person name="Lobanov A."/>
            <person name="Lomsadze A."/>
            <person name="Malik S.B."/>
            <person name="Marsh M.E."/>
            <person name="Mackinder L."/>
            <person name="Mock T."/>
            <person name="Mueller-Roeber B."/>
            <person name="Pagarete A."/>
            <person name="Parker M."/>
            <person name="Probert I."/>
            <person name="Quesneville H."/>
            <person name="Raines C."/>
            <person name="Rensing S.A."/>
            <person name="Riano-Pachon D.M."/>
            <person name="Richier S."/>
            <person name="Rokitta S."/>
            <person name="Shiraiwa Y."/>
            <person name="Soanes D.M."/>
            <person name="van der Giezen M."/>
            <person name="Wahlund T.M."/>
            <person name="Williams B."/>
            <person name="Wilson W."/>
            <person name="Wolfe G."/>
            <person name="Wurch L.L."/>
        </authorList>
    </citation>
    <scope>NUCLEOTIDE SEQUENCE</scope>
</reference>
<keyword evidence="6" id="KW-1133">Transmembrane helix</keyword>
<dbReference type="InterPro" id="IPR050689">
    <property type="entry name" value="FKBP-type_PPIase"/>
</dbReference>
<dbReference type="KEGG" id="ehx:EMIHUDRAFT_204568"/>